<evidence type="ECO:0000256" key="1">
    <source>
        <dbReference type="SAM" id="MobiDB-lite"/>
    </source>
</evidence>
<evidence type="ECO:0000313" key="2">
    <source>
        <dbReference type="EMBL" id="KAF3551487.1"/>
    </source>
</evidence>
<dbReference type="Proteomes" id="UP000266723">
    <property type="component" value="Unassembled WGS sequence"/>
</dbReference>
<proteinExistence type="predicted"/>
<comment type="caution">
    <text evidence="2">The sequence shown here is derived from an EMBL/GenBank/DDBJ whole genome shotgun (WGS) entry which is preliminary data.</text>
</comment>
<reference evidence="2 3" key="1">
    <citation type="journal article" date="2020" name="BMC Genomics">
        <title>Intraspecific diversification of the crop wild relative Brassica cretica Lam. using demographic model selection.</title>
        <authorList>
            <person name="Kioukis A."/>
            <person name="Michalopoulou V.A."/>
            <person name="Briers L."/>
            <person name="Pirintsos S."/>
            <person name="Studholme D.J."/>
            <person name="Pavlidis P."/>
            <person name="Sarris P.F."/>
        </authorList>
    </citation>
    <scope>NUCLEOTIDE SEQUENCE [LARGE SCALE GENOMIC DNA]</scope>
    <source>
        <strain evidence="3">cv. PFS-1207/04</strain>
    </source>
</reference>
<name>A0ABQ7CJ20_BRACR</name>
<gene>
    <name evidence="2" type="ORF">DY000_02008721</name>
</gene>
<feature type="region of interest" description="Disordered" evidence="1">
    <location>
        <begin position="90"/>
        <end position="111"/>
    </location>
</feature>
<protein>
    <submittedName>
        <fullName evidence="2">Uncharacterized protein</fullName>
    </submittedName>
</protein>
<accession>A0ABQ7CJ20</accession>
<sequence length="111" mass="13053">MRIQKRSQRRTFLRPDRSLCSEWRSDRSLRSEWKQAKKSPTRFRRRYVASGGLTGRYVASGGLTGRYVASGSKPSRVLLVFVVKSQRKLRLRRNEKRYDEDSKENAKEGPF</sequence>
<feature type="compositionally biased region" description="Basic and acidic residues" evidence="1">
    <location>
        <begin position="96"/>
        <end position="111"/>
    </location>
</feature>
<evidence type="ECO:0000313" key="3">
    <source>
        <dbReference type="Proteomes" id="UP000266723"/>
    </source>
</evidence>
<dbReference type="EMBL" id="QGKV02000832">
    <property type="protein sequence ID" value="KAF3551487.1"/>
    <property type="molecule type" value="Genomic_DNA"/>
</dbReference>
<organism evidence="2 3">
    <name type="scientific">Brassica cretica</name>
    <name type="common">Mustard</name>
    <dbReference type="NCBI Taxonomy" id="69181"/>
    <lineage>
        <taxon>Eukaryota</taxon>
        <taxon>Viridiplantae</taxon>
        <taxon>Streptophyta</taxon>
        <taxon>Embryophyta</taxon>
        <taxon>Tracheophyta</taxon>
        <taxon>Spermatophyta</taxon>
        <taxon>Magnoliopsida</taxon>
        <taxon>eudicotyledons</taxon>
        <taxon>Gunneridae</taxon>
        <taxon>Pentapetalae</taxon>
        <taxon>rosids</taxon>
        <taxon>malvids</taxon>
        <taxon>Brassicales</taxon>
        <taxon>Brassicaceae</taxon>
        <taxon>Brassiceae</taxon>
        <taxon>Brassica</taxon>
    </lineage>
</organism>
<keyword evidence="3" id="KW-1185">Reference proteome</keyword>